<accession>A0A498IDH0</accession>
<evidence type="ECO:0000259" key="1">
    <source>
        <dbReference type="Pfam" id="PF07727"/>
    </source>
</evidence>
<feature type="domain" description="Reverse transcriptase Ty1/copia-type" evidence="1">
    <location>
        <begin position="10"/>
        <end position="63"/>
    </location>
</feature>
<gene>
    <name evidence="2" type="ORF">DVH24_034917</name>
</gene>
<dbReference type="AlphaFoldDB" id="A0A498IDH0"/>
<proteinExistence type="predicted"/>
<dbReference type="InterPro" id="IPR013103">
    <property type="entry name" value="RVT_2"/>
</dbReference>
<evidence type="ECO:0000313" key="3">
    <source>
        <dbReference type="Proteomes" id="UP000290289"/>
    </source>
</evidence>
<comment type="caution">
    <text evidence="2">The sequence shown here is derived from an EMBL/GenBank/DDBJ whole genome shotgun (WGS) entry which is preliminary data.</text>
</comment>
<keyword evidence="3" id="KW-1185">Reference proteome</keyword>
<name>A0A498IDH0_MALDO</name>
<sequence length="65" mass="7392">MDVCQDRGVTLVAKGFYQEEWIDYGETFSLVVKPATVRLILALATQFGWSLSNMLPKSANLHRQF</sequence>
<organism evidence="2 3">
    <name type="scientific">Malus domestica</name>
    <name type="common">Apple</name>
    <name type="synonym">Pyrus malus</name>
    <dbReference type="NCBI Taxonomy" id="3750"/>
    <lineage>
        <taxon>Eukaryota</taxon>
        <taxon>Viridiplantae</taxon>
        <taxon>Streptophyta</taxon>
        <taxon>Embryophyta</taxon>
        <taxon>Tracheophyta</taxon>
        <taxon>Spermatophyta</taxon>
        <taxon>Magnoliopsida</taxon>
        <taxon>eudicotyledons</taxon>
        <taxon>Gunneridae</taxon>
        <taxon>Pentapetalae</taxon>
        <taxon>rosids</taxon>
        <taxon>fabids</taxon>
        <taxon>Rosales</taxon>
        <taxon>Rosaceae</taxon>
        <taxon>Amygdaloideae</taxon>
        <taxon>Maleae</taxon>
        <taxon>Malus</taxon>
    </lineage>
</organism>
<protein>
    <recommendedName>
        <fullName evidence="1">Reverse transcriptase Ty1/copia-type domain-containing protein</fullName>
    </recommendedName>
</protein>
<dbReference type="EMBL" id="RDQH01000338">
    <property type="protein sequence ID" value="RXH81496.1"/>
    <property type="molecule type" value="Genomic_DNA"/>
</dbReference>
<reference evidence="2 3" key="1">
    <citation type="submission" date="2018-10" db="EMBL/GenBank/DDBJ databases">
        <title>A high-quality apple genome assembly.</title>
        <authorList>
            <person name="Hu J."/>
        </authorList>
    </citation>
    <scope>NUCLEOTIDE SEQUENCE [LARGE SCALE GENOMIC DNA]</scope>
    <source>
        <strain evidence="3">cv. HFTH1</strain>
        <tissue evidence="2">Young leaf</tissue>
    </source>
</reference>
<dbReference type="Proteomes" id="UP000290289">
    <property type="component" value="Chromosome 12"/>
</dbReference>
<evidence type="ECO:0000313" key="2">
    <source>
        <dbReference type="EMBL" id="RXH81496.1"/>
    </source>
</evidence>
<dbReference type="Pfam" id="PF07727">
    <property type="entry name" value="RVT_2"/>
    <property type="match status" value="1"/>
</dbReference>